<dbReference type="Proteomes" id="UP001152747">
    <property type="component" value="Unassembled WGS sequence"/>
</dbReference>
<name>A0A9P1IDP8_9PELO</name>
<feature type="compositionally biased region" description="Low complexity" evidence="1">
    <location>
        <begin position="712"/>
        <end position="733"/>
    </location>
</feature>
<gene>
    <name evidence="3" type="ORF">CAMP_LOCUS3994</name>
</gene>
<evidence type="ECO:0000256" key="1">
    <source>
        <dbReference type="SAM" id="MobiDB-lite"/>
    </source>
</evidence>
<feature type="region of interest" description="Disordered" evidence="1">
    <location>
        <begin position="625"/>
        <end position="736"/>
    </location>
</feature>
<protein>
    <submittedName>
        <fullName evidence="3">Uncharacterized protein</fullName>
    </submittedName>
</protein>
<keyword evidence="2" id="KW-0472">Membrane</keyword>
<reference evidence="3" key="1">
    <citation type="submission" date="2022-11" db="EMBL/GenBank/DDBJ databases">
        <authorList>
            <person name="Kikuchi T."/>
        </authorList>
    </citation>
    <scope>NUCLEOTIDE SEQUENCE</scope>
    <source>
        <strain evidence="3">PS1010</strain>
    </source>
</reference>
<evidence type="ECO:0000256" key="2">
    <source>
        <dbReference type="SAM" id="Phobius"/>
    </source>
</evidence>
<keyword evidence="2" id="KW-1133">Transmembrane helix</keyword>
<keyword evidence="2" id="KW-0812">Transmembrane</keyword>
<dbReference type="EMBL" id="CANHGI010000002">
    <property type="protein sequence ID" value="CAI5441357.1"/>
    <property type="molecule type" value="Genomic_DNA"/>
</dbReference>
<feature type="compositionally biased region" description="Polar residues" evidence="1">
    <location>
        <begin position="138"/>
        <end position="155"/>
    </location>
</feature>
<evidence type="ECO:0000313" key="3">
    <source>
        <dbReference type="EMBL" id="CAI5441357.1"/>
    </source>
</evidence>
<feature type="region of interest" description="Disordered" evidence="1">
    <location>
        <begin position="138"/>
        <end position="175"/>
    </location>
</feature>
<proteinExistence type="predicted"/>
<evidence type="ECO:0000313" key="4">
    <source>
        <dbReference type="Proteomes" id="UP001152747"/>
    </source>
</evidence>
<comment type="caution">
    <text evidence="3">The sequence shown here is derived from an EMBL/GenBank/DDBJ whole genome shotgun (WGS) entry which is preliminary data.</text>
</comment>
<feature type="compositionally biased region" description="Low complexity" evidence="1">
    <location>
        <begin position="633"/>
        <end position="650"/>
    </location>
</feature>
<feature type="region of interest" description="Disordered" evidence="1">
    <location>
        <begin position="70"/>
        <end position="93"/>
    </location>
</feature>
<feature type="region of interest" description="Disordered" evidence="1">
    <location>
        <begin position="500"/>
        <end position="606"/>
    </location>
</feature>
<sequence>MSRSSQVVTQFPALDHEPRGNGPPPSYRNVAATEDSWSTVSGSDQGVGKRRSSWNNLVEVGGDPRVSMQPAPHHTVHHQPPTTTTFSATPSRTSSDFAIPATVYHSQVTATGQALPMQKVYSNEPRLVSIPKPAGTFHTGSVPASRSGSVMTGLNPSPPIIHKSMRSIDSKQSKPKKNRLQDCKNFLTNPRVIGCSLCLLLALIIAVIIIVVLTQVLPSPKNATFTWIAPAAFTNGQNVSSTIDMKTENTNRIRFQMTGAIPMKGNFINYYDFDRNQVVVIDSALQSNGKNLYCFIVPLDRSAMPSSGQVRKAAKNSVQRHQQTEGWAESWTWMPSPIQTQQGSNNSFFNPVIPECNGARLVNLQQTSNQQNRKCIDCYDFCLPSYGIMRDSSKSNEEYLNINRRDCFYLFVPEWRTFAQANSIEQNQQDFESYYRNRQHLQTSNYNGNDSRWIPLSGMGRQLMNATGNFAGQVGNTIGGYAQNLGNTVGGYAQNVMNTVTGQNQNGNQNGYPNQQQQNGQYQGPMMPNQYGQNQQNQMGISPNGQPQQPQLQLPQNGNQQQQQQQTQQGFHPAVNGIVNLNGVNGNNGNNEYNQQQQPAQTQNGYQPDVRRNAQTFRSNVNSGYTVQPQHVSNGNSQQQQQSMNGFGAQPSYQNSQFGFNPNPNANGNDPRNQQQKQNQNGYNSNHQGAKIGTVLNAFGNPVNIHGEGNTQQQQQNNQQPQQMHPQQPQIQNTGFSNFQTSMGLAETPFQIPQSLLQQTSQYTPDVQQINYNIPNWNQPNRPDALSRQGRIFK</sequence>
<dbReference type="AlphaFoldDB" id="A0A9P1IDP8"/>
<feature type="compositionally biased region" description="Polar residues" evidence="1">
    <location>
        <begin position="35"/>
        <end position="44"/>
    </location>
</feature>
<organism evidence="3 4">
    <name type="scientific">Caenorhabditis angaria</name>
    <dbReference type="NCBI Taxonomy" id="860376"/>
    <lineage>
        <taxon>Eukaryota</taxon>
        <taxon>Metazoa</taxon>
        <taxon>Ecdysozoa</taxon>
        <taxon>Nematoda</taxon>
        <taxon>Chromadorea</taxon>
        <taxon>Rhabditida</taxon>
        <taxon>Rhabditina</taxon>
        <taxon>Rhabditomorpha</taxon>
        <taxon>Rhabditoidea</taxon>
        <taxon>Rhabditidae</taxon>
        <taxon>Peloderinae</taxon>
        <taxon>Caenorhabditis</taxon>
    </lineage>
</organism>
<keyword evidence="4" id="KW-1185">Reference proteome</keyword>
<feature type="compositionally biased region" description="Polar residues" evidence="1">
    <location>
        <begin position="651"/>
        <end position="660"/>
    </location>
</feature>
<feature type="region of interest" description="Disordered" evidence="1">
    <location>
        <begin position="1"/>
        <end position="51"/>
    </location>
</feature>
<feature type="region of interest" description="Disordered" evidence="1">
    <location>
        <begin position="774"/>
        <end position="794"/>
    </location>
</feature>
<feature type="compositionally biased region" description="Low complexity" evidence="1">
    <location>
        <begin position="502"/>
        <end position="606"/>
    </location>
</feature>
<feature type="transmembrane region" description="Helical" evidence="2">
    <location>
        <begin position="192"/>
        <end position="213"/>
    </location>
</feature>
<dbReference type="OrthoDB" id="5869318at2759"/>
<accession>A0A9P1IDP8</accession>
<feature type="compositionally biased region" description="Low complexity" evidence="1">
    <location>
        <begin position="661"/>
        <end position="686"/>
    </location>
</feature>